<keyword evidence="3" id="KW-1185">Reference proteome</keyword>
<evidence type="ECO:0000313" key="2">
    <source>
        <dbReference type="EMBL" id="RMZ96129.1"/>
    </source>
</evidence>
<evidence type="ECO:0000256" key="1">
    <source>
        <dbReference type="SAM" id="Phobius"/>
    </source>
</evidence>
<sequence length="118" mass="14015">MTFSFVFKENLKISKTCPYKLFNIWIFINSIQLSLCQLAPPLINVPRKEISAQKIVNKKNLIKKIIYKKCLYYYLGIFIKIFTKISLVIFHPVKDLYKQHRPGVVKLVSIRSFQFRKT</sequence>
<name>A0A3M7PAY6_BRAPC</name>
<keyword evidence="1" id="KW-0472">Membrane</keyword>
<reference evidence="2 3" key="1">
    <citation type="journal article" date="2018" name="Sci. Rep.">
        <title>Genomic signatures of local adaptation to the degree of environmental predictability in rotifers.</title>
        <authorList>
            <person name="Franch-Gras L."/>
            <person name="Hahn C."/>
            <person name="Garcia-Roger E.M."/>
            <person name="Carmona M.J."/>
            <person name="Serra M."/>
            <person name="Gomez A."/>
        </authorList>
    </citation>
    <scope>NUCLEOTIDE SEQUENCE [LARGE SCALE GENOMIC DNA]</scope>
    <source>
        <strain evidence="2">HYR1</strain>
    </source>
</reference>
<comment type="caution">
    <text evidence="2">The sequence shown here is derived from an EMBL/GenBank/DDBJ whole genome shotgun (WGS) entry which is preliminary data.</text>
</comment>
<proteinExistence type="predicted"/>
<keyword evidence="1" id="KW-0812">Transmembrane</keyword>
<feature type="transmembrane region" description="Helical" evidence="1">
    <location>
        <begin position="71"/>
        <end position="90"/>
    </location>
</feature>
<dbReference type="EMBL" id="REGN01012303">
    <property type="protein sequence ID" value="RMZ96129.1"/>
    <property type="molecule type" value="Genomic_DNA"/>
</dbReference>
<keyword evidence="1" id="KW-1133">Transmembrane helix</keyword>
<gene>
    <name evidence="2" type="ORF">BpHYR1_044186</name>
</gene>
<protein>
    <recommendedName>
        <fullName evidence="4">Transmembrane protein</fullName>
    </recommendedName>
</protein>
<evidence type="ECO:0000313" key="3">
    <source>
        <dbReference type="Proteomes" id="UP000276133"/>
    </source>
</evidence>
<dbReference type="AlphaFoldDB" id="A0A3M7PAY6"/>
<dbReference type="Proteomes" id="UP000276133">
    <property type="component" value="Unassembled WGS sequence"/>
</dbReference>
<evidence type="ECO:0008006" key="4">
    <source>
        <dbReference type="Google" id="ProtNLM"/>
    </source>
</evidence>
<organism evidence="2 3">
    <name type="scientific">Brachionus plicatilis</name>
    <name type="common">Marine rotifer</name>
    <name type="synonym">Brachionus muelleri</name>
    <dbReference type="NCBI Taxonomy" id="10195"/>
    <lineage>
        <taxon>Eukaryota</taxon>
        <taxon>Metazoa</taxon>
        <taxon>Spiralia</taxon>
        <taxon>Gnathifera</taxon>
        <taxon>Rotifera</taxon>
        <taxon>Eurotatoria</taxon>
        <taxon>Monogononta</taxon>
        <taxon>Pseudotrocha</taxon>
        <taxon>Ploima</taxon>
        <taxon>Brachionidae</taxon>
        <taxon>Brachionus</taxon>
    </lineage>
</organism>
<accession>A0A3M7PAY6</accession>